<name>A0A933W7A7_UNCEI</name>
<dbReference type="GO" id="GO:0009055">
    <property type="term" value="F:electron transfer activity"/>
    <property type="evidence" value="ECO:0007669"/>
    <property type="project" value="InterPro"/>
</dbReference>
<dbReference type="PROSITE" id="PS51257">
    <property type="entry name" value="PROKAR_LIPOPROTEIN"/>
    <property type="match status" value="1"/>
</dbReference>
<dbReference type="Proteomes" id="UP000696931">
    <property type="component" value="Unassembled WGS sequence"/>
</dbReference>
<protein>
    <submittedName>
        <fullName evidence="9">C-type cytochrome</fullName>
    </submittedName>
</protein>
<evidence type="ECO:0000256" key="3">
    <source>
        <dbReference type="ARBA" id="ARBA00022723"/>
    </source>
</evidence>
<evidence type="ECO:0000259" key="8">
    <source>
        <dbReference type="PROSITE" id="PS51007"/>
    </source>
</evidence>
<accession>A0A933W7A7</accession>
<keyword evidence="2 6" id="KW-0349">Heme</keyword>
<evidence type="ECO:0000256" key="5">
    <source>
        <dbReference type="ARBA" id="ARBA00023004"/>
    </source>
</evidence>
<keyword evidence="1" id="KW-0813">Transport</keyword>
<dbReference type="EMBL" id="JACRIW010000016">
    <property type="protein sequence ID" value="MBI5168222.1"/>
    <property type="molecule type" value="Genomic_DNA"/>
</dbReference>
<dbReference type="InterPro" id="IPR009056">
    <property type="entry name" value="Cyt_c-like_dom"/>
</dbReference>
<dbReference type="AlphaFoldDB" id="A0A933W7A7"/>
<feature type="domain" description="Cytochrome c" evidence="8">
    <location>
        <begin position="164"/>
        <end position="260"/>
    </location>
</feature>
<evidence type="ECO:0000256" key="1">
    <source>
        <dbReference type="ARBA" id="ARBA00022448"/>
    </source>
</evidence>
<keyword evidence="3 6" id="KW-0479">Metal-binding</keyword>
<evidence type="ECO:0000256" key="4">
    <source>
        <dbReference type="ARBA" id="ARBA00022982"/>
    </source>
</evidence>
<comment type="caution">
    <text evidence="9">The sequence shown here is derived from an EMBL/GenBank/DDBJ whole genome shotgun (WGS) entry which is preliminary data.</text>
</comment>
<dbReference type="Pfam" id="PF13442">
    <property type="entry name" value="Cytochrome_CBB3"/>
    <property type="match status" value="1"/>
</dbReference>
<dbReference type="Pfam" id="PF00034">
    <property type="entry name" value="Cytochrom_C"/>
    <property type="match status" value="1"/>
</dbReference>
<reference evidence="9" key="1">
    <citation type="submission" date="2020-07" db="EMBL/GenBank/DDBJ databases">
        <title>Huge and variable diversity of episymbiotic CPR bacteria and DPANN archaea in groundwater ecosystems.</title>
        <authorList>
            <person name="He C.Y."/>
            <person name="Keren R."/>
            <person name="Whittaker M."/>
            <person name="Farag I.F."/>
            <person name="Doudna J."/>
            <person name="Cate J.H.D."/>
            <person name="Banfield J.F."/>
        </authorList>
    </citation>
    <scope>NUCLEOTIDE SEQUENCE</scope>
    <source>
        <strain evidence="9">NC_groundwater_1813_Pr3_B-0.1um_71_17</strain>
    </source>
</reference>
<dbReference type="SUPFAM" id="SSF46626">
    <property type="entry name" value="Cytochrome c"/>
    <property type="match status" value="2"/>
</dbReference>
<keyword evidence="5 6" id="KW-0408">Iron</keyword>
<feature type="domain" description="Cytochrome c" evidence="8">
    <location>
        <begin position="49"/>
        <end position="144"/>
    </location>
</feature>
<dbReference type="InterPro" id="IPR036909">
    <property type="entry name" value="Cyt_c-like_dom_sf"/>
</dbReference>
<keyword evidence="4" id="KW-0249">Electron transport</keyword>
<feature type="signal peptide" evidence="7">
    <location>
        <begin position="1"/>
        <end position="20"/>
    </location>
</feature>
<proteinExistence type="predicted"/>
<gene>
    <name evidence="9" type="ORF">HZA61_01915</name>
</gene>
<keyword evidence="7" id="KW-0732">Signal</keyword>
<dbReference type="GO" id="GO:0005506">
    <property type="term" value="F:iron ion binding"/>
    <property type="evidence" value="ECO:0007669"/>
    <property type="project" value="InterPro"/>
</dbReference>
<evidence type="ECO:0000313" key="9">
    <source>
        <dbReference type="EMBL" id="MBI5168222.1"/>
    </source>
</evidence>
<dbReference type="InterPro" id="IPR008168">
    <property type="entry name" value="Cyt_C_IC"/>
</dbReference>
<dbReference type="PROSITE" id="PS51007">
    <property type="entry name" value="CYTC"/>
    <property type="match status" value="2"/>
</dbReference>
<feature type="chain" id="PRO_5037829082" evidence="7">
    <location>
        <begin position="21"/>
        <end position="265"/>
    </location>
</feature>
<dbReference type="InterPro" id="IPR050597">
    <property type="entry name" value="Cytochrome_c_Oxidase_Subunit"/>
</dbReference>
<evidence type="ECO:0000256" key="6">
    <source>
        <dbReference type="PROSITE-ProRule" id="PRU00433"/>
    </source>
</evidence>
<evidence type="ECO:0000256" key="2">
    <source>
        <dbReference type="ARBA" id="ARBA00022617"/>
    </source>
</evidence>
<organism evidence="9 10">
    <name type="scientific">Eiseniibacteriota bacterium</name>
    <dbReference type="NCBI Taxonomy" id="2212470"/>
    <lineage>
        <taxon>Bacteria</taxon>
        <taxon>Candidatus Eiseniibacteriota</taxon>
    </lineage>
</organism>
<evidence type="ECO:0000313" key="10">
    <source>
        <dbReference type="Proteomes" id="UP000696931"/>
    </source>
</evidence>
<dbReference type="PRINTS" id="PR00605">
    <property type="entry name" value="CYTCHROMECIC"/>
</dbReference>
<dbReference type="Gene3D" id="1.10.760.10">
    <property type="entry name" value="Cytochrome c-like domain"/>
    <property type="match status" value="2"/>
</dbReference>
<dbReference type="GO" id="GO:0020037">
    <property type="term" value="F:heme binding"/>
    <property type="evidence" value="ECO:0007669"/>
    <property type="project" value="InterPro"/>
</dbReference>
<evidence type="ECO:0000256" key="7">
    <source>
        <dbReference type="SAM" id="SignalP"/>
    </source>
</evidence>
<dbReference type="PANTHER" id="PTHR33751:SF1">
    <property type="entry name" value="CBB3-TYPE CYTOCHROME C OXIDASE SUBUNIT FIXP"/>
    <property type="match status" value="1"/>
</dbReference>
<sequence>MIRTLRLAMVIAAFATAAMAVSCAQQTSKAAADAAAAAQAAADSAKTAAAVQRGQHLFLSYCAMCHGDGGAGDGEAAARFQRDSVMVAKLNNSDRMDKLTPEELRKVIAEGGGKTHRSDLMPPWASRLSPEQIDDLVQFVLQLRYMNPSVPSATLAAYMAAPEGVPADGRALFVHHCVACHGSEGKGDGPFAAKLLETAKVQPRNLTDSVYFKDRKDSDLYATIALGGGHFKKAVQMPAWTQTLTPAQMKSLVAYVRSISQTESK</sequence>
<dbReference type="PANTHER" id="PTHR33751">
    <property type="entry name" value="CBB3-TYPE CYTOCHROME C OXIDASE SUBUNIT FIXP"/>
    <property type="match status" value="1"/>
</dbReference>